<dbReference type="AlphaFoldDB" id="A0A7R9EJ43"/>
<reference evidence="1" key="1">
    <citation type="submission" date="2020-11" db="EMBL/GenBank/DDBJ databases">
        <authorList>
            <person name="Tran Van P."/>
        </authorList>
    </citation>
    <scope>NUCLEOTIDE SEQUENCE</scope>
</reference>
<organism evidence="1">
    <name type="scientific">Timema monikensis</name>
    <dbReference type="NCBI Taxonomy" id="170555"/>
    <lineage>
        <taxon>Eukaryota</taxon>
        <taxon>Metazoa</taxon>
        <taxon>Ecdysozoa</taxon>
        <taxon>Arthropoda</taxon>
        <taxon>Hexapoda</taxon>
        <taxon>Insecta</taxon>
        <taxon>Pterygota</taxon>
        <taxon>Neoptera</taxon>
        <taxon>Polyneoptera</taxon>
        <taxon>Phasmatodea</taxon>
        <taxon>Timematodea</taxon>
        <taxon>Timematoidea</taxon>
        <taxon>Timematidae</taxon>
        <taxon>Timema</taxon>
    </lineage>
</organism>
<gene>
    <name evidence="1" type="ORF">TMSB3V08_LOCUS10846</name>
</gene>
<accession>A0A7R9EJ43</accession>
<sequence length="140" mass="16309">MEETDSSSSSEDSLPLAQYFQPIEEEHLCLELSDQEQSEQQIEKVVKPIAHKEEDLREVENVSKVHNLTDRFATIEKEHQICSENHRFQNDLFDGHKVPDVHIEEIVEHQLDKFKDNLTDTVDKTSQTVEQIRQQLGQAK</sequence>
<dbReference type="EMBL" id="OB797241">
    <property type="protein sequence ID" value="CAD7434192.1"/>
    <property type="molecule type" value="Genomic_DNA"/>
</dbReference>
<proteinExistence type="predicted"/>
<protein>
    <submittedName>
        <fullName evidence="1">Uncharacterized protein</fullName>
    </submittedName>
</protein>
<name>A0A7R9EJ43_9NEOP</name>
<evidence type="ECO:0000313" key="1">
    <source>
        <dbReference type="EMBL" id="CAD7434192.1"/>
    </source>
</evidence>